<dbReference type="PANTHER" id="PTHR47268:SF4">
    <property type="entry name" value="ACYLPHOSPHATASE"/>
    <property type="match status" value="1"/>
</dbReference>
<dbReference type="PRINTS" id="PR00112">
    <property type="entry name" value="ACYLPHPHTASE"/>
</dbReference>
<comment type="catalytic activity">
    <reaction evidence="4 5 6">
        <text>an acyl phosphate + H2O = a carboxylate + phosphate + H(+)</text>
        <dbReference type="Rhea" id="RHEA:14965"/>
        <dbReference type="ChEBI" id="CHEBI:15377"/>
        <dbReference type="ChEBI" id="CHEBI:15378"/>
        <dbReference type="ChEBI" id="CHEBI:29067"/>
        <dbReference type="ChEBI" id="CHEBI:43474"/>
        <dbReference type="ChEBI" id="CHEBI:59918"/>
        <dbReference type="EC" id="3.6.1.7"/>
    </reaction>
</comment>
<dbReference type="InterPro" id="IPR017968">
    <property type="entry name" value="Acylphosphatase_CS"/>
</dbReference>
<dbReference type="RefSeq" id="WP_093131296.1">
    <property type="nucleotide sequence ID" value="NZ_FOHJ01000001.1"/>
</dbReference>
<dbReference type="EC" id="3.6.1.7" evidence="2 5"/>
<evidence type="ECO:0000313" key="9">
    <source>
        <dbReference type="EMBL" id="SES73910.1"/>
    </source>
</evidence>
<evidence type="ECO:0000256" key="3">
    <source>
        <dbReference type="ARBA" id="ARBA00015991"/>
    </source>
</evidence>
<sequence length="89" mass="10017">MHAHAIVSGKVQGVGFRASAWRKANEYGVKGYARNLANGNVEMEVEGPADKVEDYLKEVKNGLSPFIRVDHMEVDQSETEKGYQDFRME</sequence>
<evidence type="ECO:0000256" key="6">
    <source>
        <dbReference type="RuleBase" id="RU000553"/>
    </source>
</evidence>
<feature type="domain" description="Acylphosphatase-like" evidence="8">
    <location>
        <begin position="2"/>
        <end position="89"/>
    </location>
</feature>
<feature type="active site" evidence="5">
    <location>
        <position position="35"/>
    </location>
</feature>
<evidence type="ECO:0000256" key="5">
    <source>
        <dbReference type="PROSITE-ProRule" id="PRU00520"/>
    </source>
</evidence>
<dbReference type="InterPro" id="IPR036046">
    <property type="entry name" value="Acylphosphatase-like_dom_sf"/>
</dbReference>
<keyword evidence="10" id="KW-1185">Reference proteome</keyword>
<feature type="active site" evidence="5">
    <location>
        <position position="17"/>
    </location>
</feature>
<dbReference type="SUPFAM" id="SSF54975">
    <property type="entry name" value="Acylphosphatase/BLUF domain-like"/>
    <property type="match status" value="1"/>
</dbReference>
<evidence type="ECO:0000256" key="7">
    <source>
        <dbReference type="RuleBase" id="RU004168"/>
    </source>
</evidence>
<dbReference type="GO" id="GO:0003998">
    <property type="term" value="F:acylphosphatase activity"/>
    <property type="evidence" value="ECO:0007669"/>
    <property type="project" value="UniProtKB-EC"/>
</dbReference>
<proteinExistence type="inferred from homology"/>
<dbReference type="EMBL" id="FOHJ01000001">
    <property type="protein sequence ID" value="SES73910.1"/>
    <property type="molecule type" value="Genomic_DNA"/>
</dbReference>
<dbReference type="AlphaFoldDB" id="A0A1H9YXT0"/>
<dbReference type="Gene3D" id="3.30.70.100">
    <property type="match status" value="1"/>
</dbReference>
<evidence type="ECO:0000313" key="10">
    <source>
        <dbReference type="Proteomes" id="UP000199095"/>
    </source>
</evidence>
<name>A0A1H9YXT0_9BACI</name>
<dbReference type="PROSITE" id="PS00151">
    <property type="entry name" value="ACYLPHOSPHATASE_2"/>
    <property type="match status" value="1"/>
</dbReference>
<dbReference type="Pfam" id="PF00708">
    <property type="entry name" value="Acylphosphatase"/>
    <property type="match status" value="1"/>
</dbReference>
<accession>A0A1H9YXT0</accession>
<evidence type="ECO:0000256" key="4">
    <source>
        <dbReference type="ARBA" id="ARBA00047645"/>
    </source>
</evidence>
<evidence type="ECO:0000256" key="1">
    <source>
        <dbReference type="ARBA" id="ARBA00005614"/>
    </source>
</evidence>
<organism evidence="9 10">
    <name type="scientific">Salinibacillus kushneri</name>
    <dbReference type="NCBI Taxonomy" id="237682"/>
    <lineage>
        <taxon>Bacteria</taxon>
        <taxon>Bacillati</taxon>
        <taxon>Bacillota</taxon>
        <taxon>Bacilli</taxon>
        <taxon>Bacillales</taxon>
        <taxon>Bacillaceae</taxon>
        <taxon>Salinibacillus</taxon>
    </lineage>
</organism>
<dbReference type="OrthoDB" id="9808093at2"/>
<dbReference type="InterPro" id="IPR020456">
    <property type="entry name" value="Acylphosphatase"/>
</dbReference>
<reference evidence="10" key="1">
    <citation type="submission" date="2016-10" db="EMBL/GenBank/DDBJ databases">
        <authorList>
            <person name="Varghese N."/>
            <person name="Submissions S."/>
        </authorList>
    </citation>
    <scope>NUCLEOTIDE SEQUENCE [LARGE SCALE GENOMIC DNA]</scope>
    <source>
        <strain evidence="10">CGMCC 1.3566</strain>
    </source>
</reference>
<dbReference type="Proteomes" id="UP000199095">
    <property type="component" value="Unassembled WGS sequence"/>
</dbReference>
<evidence type="ECO:0000259" key="8">
    <source>
        <dbReference type="PROSITE" id="PS51160"/>
    </source>
</evidence>
<dbReference type="PANTHER" id="PTHR47268">
    <property type="entry name" value="ACYLPHOSPHATASE"/>
    <property type="match status" value="1"/>
</dbReference>
<dbReference type="PROSITE" id="PS51160">
    <property type="entry name" value="ACYLPHOSPHATASE_3"/>
    <property type="match status" value="1"/>
</dbReference>
<dbReference type="PROSITE" id="PS00150">
    <property type="entry name" value="ACYLPHOSPHATASE_1"/>
    <property type="match status" value="1"/>
</dbReference>
<protein>
    <recommendedName>
        <fullName evidence="3 5">Acylphosphatase</fullName>
        <ecNumber evidence="2 5">3.6.1.7</ecNumber>
    </recommendedName>
</protein>
<dbReference type="InterPro" id="IPR001792">
    <property type="entry name" value="Acylphosphatase-like_dom"/>
</dbReference>
<comment type="similarity">
    <text evidence="1 7">Belongs to the acylphosphatase family.</text>
</comment>
<keyword evidence="5 6" id="KW-0378">Hydrolase</keyword>
<gene>
    <name evidence="9" type="ORF">SAMN05421676_101329</name>
</gene>
<dbReference type="STRING" id="237682.SAMN05421676_101329"/>
<evidence type="ECO:0000256" key="2">
    <source>
        <dbReference type="ARBA" id="ARBA00012150"/>
    </source>
</evidence>